<dbReference type="InterPro" id="IPR013525">
    <property type="entry name" value="ABC2_TM"/>
</dbReference>
<evidence type="ECO:0000313" key="8">
    <source>
        <dbReference type="Proteomes" id="UP000323000"/>
    </source>
</evidence>
<evidence type="ECO:0000256" key="1">
    <source>
        <dbReference type="ARBA" id="ARBA00004141"/>
    </source>
</evidence>
<feature type="transmembrane region" description="Helical" evidence="5">
    <location>
        <begin position="61"/>
        <end position="81"/>
    </location>
</feature>
<dbReference type="Pfam" id="PF01061">
    <property type="entry name" value="ABC2_membrane"/>
    <property type="match status" value="1"/>
</dbReference>
<dbReference type="PANTHER" id="PTHR48040">
    <property type="entry name" value="PLEIOTROPIC DRUG RESISTANCE PROTEIN 1-LIKE ISOFORM X1"/>
    <property type="match status" value="1"/>
</dbReference>
<evidence type="ECO:0000259" key="6">
    <source>
        <dbReference type="Pfam" id="PF01061"/>
    </source>
</evidence>
<evidence type="ECO:0000313" key="7">
    <source>
        <dbReference type="EMBL" id="TXG48921.1"/>
    </source>
</evidence>
<dbReference type="EMBL" id="VAHF01000012">
    <property type="protein sequence ID" value="TXG48921.1"/>
    <property type="molecule type" value="Genomic_DNA"/>
</dbReference>
<comment type="subcellular location">
    <subcellularLocation>
        <location evidence="1">Membrane</location>
        <topology evidence="1">Multi-pass membrane protein</topology>
    </subcellularLocation>
</comment>
<name>A0A5C7GWH0_9ROSI</name>
<reference evidence="8" key="1">
    <citation type="journal article" date="2019" name="Gigascience">
        <title>De novo genome assembly of the endangered Acer yangbiense, a plant species with extremely small populations endemic to Yunnan Province, China.</title>
        <authorList>
            <person name="Yang J."/>
            <person name="Wariss H.M."/>
            <person name="Tao L."/>
            <person name="Zhang R."/>
            <person name="Yun Q."/>
            <person name="Hollingsworth P."/>
            <person name="Dao Z."/>
            <person name="Luo G."/>
            <person name="Guo H."/>
            <person name="Ma Y."/>
            <person name="Sun W."/>
        </authorList>
    </citation>
    <scope>NUCLEOTIDE SEQUENCE [LARGE SCALE GENOMIC DNA]</scope>
    <source>
        <strain evidence="8">cv. Malutang</strain>
    </source>
</reference>
<dbReference type="GO" id="GO:0140359">
    <property type="term" value="F:ABC-type transporter activity"/>
    <property type="evidence" value="ECO:0007669"/>
    <property type="project" value="InterPro"/>
</dbReference>
<keyword evidence="8" id="KW-1185">Reference proteome</keyword>
<dbReference type="PANTHER" id="PTHR48040:SF18">
    <property type="entry name" value="PLEIOTROPIC DRUG RESISTANCE PROTEIN 3-LIKE ISOFORM X1"/>
    <property type="match status" value="1"/>
</dbReference>
<feature type="transmembrane region" description="Helical" evidence="5">
    <location>
        <begin position="101"/>
        <end position="125"/>
    </location>
</feature>
<proteinExistence type="predicted"/>
<dbReference type="GO" id="GO:0016020">
    <property type="term" value="C:membrane"/>
    <property type="evidence" value="ECO:0007669"/>
    <property type="project" value="UniProtKB-SubCell"/>
</dbReference>
<comment type="caution">
    <text evidence="7">The sequence shown here is derived from an EMBL/GenBank/DDBJ whole genome shotgun (WGS) entry which is preliminary data.</text>
</comment>
<dbReference type="OrthoDB" id="1701539at2759"/>
<feature type="transmembrane region" description="Helical" evidence="5">
    <location>
        <begin position="23"/>
        <end position="40"/>
    </location>
</feature>
<evidence type="ECO:0000256" key="4">
    <source>
        <dbReference type="ARBA" id="ARBA00023136"/>
    </source>
</evidence>
<keyword evidence="3 5" id="KW-1133">Transmembrane helix</keyword>
<gene>
    <name evidence="7" type="ORF">EZV62_024796</name>
</gene>
<keyword evidence="2 5" id="KW-0812">Transmembrane</keyword>
<organism evidence="7 8">
    <name type="scientific">Acer yangbiense</name>
    <dbReference type="NCBI Taxonomy" id="1000413"/>
    <lineage>
        <taxon>Eukaryota</taxon>
        <taxon>Viridiplantae</taxon>
        <taxon>Streptophyta</taxon>
        <taxon>Embryophyta</taxon>
        <taxon>Tracheophyta</taxon>
        <taxon>Spermatophyta</taxon>
        <taxon>Magnoliopsida</taxon>
        <taxon>eudicotyledons</taxon>
        <taxon>Gunneridae</taxon>
        <taxon>Pentapetalae</taxon>
        <taxon>rosids</taxon>
        <taxon>malvids</taxon>
        <taxon>Sapindales</taxon>
        <taxon>Sapindaceae</taxon>
        <taxon>Hippocastanoideae</taxon>
        <taxon>Acereae</taxon>
        <taxon>Acer</taxon>
    </lineage>
</organism>
<dbReference type="AlphaFoldDB" id="A0A5C7GWH0"/>
<keyword evidence="4 5" id="KW-0472">Membrane</keyword>
<evidence type="ECO:0000256" key="2">
    <source>
        <dbReference type="ARBA" id="ARBA00022692"/>
    </source>
</evidence>
<dbReference type="Proteomes" id="UP000323000">
    <property type="component" value="Chromosome 12"/>
</dbReference>
<accession>A0A5C7GWH0</accession>
<evidence type="ECO:0000256" key="5">
    <source>
        <dbReference type="SAM" id="Phobius"/>
    </source>
</evidence>
<feature type="domain" description="ABC-2 type transporter transmembrane" evidence="6">
    <location>
        <begin position="1"/>
        <end position="139"/>
    </location>
</feature>
<evidence type="ECO:0000256" key="3">
    <source>
        <dbReference type="ARBA" id="ARBA00022989"/>
    </source>
</evidence>
<sequence length="204" mass="23480">MAIITMTVFLRAELDVDVIDANYYMGALFFALIILLVDGIPELSMTIARLEVFHKQKKLCFYPAWAYAIPATILKVPLSIIESLAWTSLTYYVIGYSPEVWRFFCQFILLFAVHFTSVSMFRFLASVFQTMVMSMAAASMPVWLKWGFWVSPITYGEIGLSVNEFLAPRWQKVRHRKVIGFCTYGNVGNTLDNWIQLLTPYTFC</sequence>
<protein>
    <recommendedName>
        <fullName evidence="6">ABC-2 type transporter transmembrane domain-containing protein</fullName>
    </recommendedName>
</protein>